<dbReference type="Proteomes" id="UP000587527">
    <property type="component" value="Unassembled WGS sequence"/>
</dbReference>
<proteinExistence type="predicted"/>
<organism evidence="3 4">
    <name type="scientific">Allocatelliglobosispora scoriae</name>
    <dbReference type="NCBI Taxonomy" id="643052"/>
    <lineage>
        <taxon>Bacteria</taxon>
        <taxon>Bacillati</taxon>
        <taxon>Actinomycetota</taxon>
        <taxon>Actinomycetes</taxon>
        <taxon>Micromonosporales</taxon>
        <taxon>Micromonosporaceae</taxon>
        <taxon>Allocatelliglobosispora</taxon>
    </lineage>
</organism>
<evidence type="ECO:0000313" key="3">
    <source>
        <dbReference type="EMBL" id="MBB5867302.1"/>
    </source>
</evidence>
<dbReference type="AlphaFoldDB" id="A0A841BKM3"/>
<comment type="caution">
    <text evidence="3">The sequence shown here is derived from an EMBL/GenBank/DDBJ whole genome shotgun (WGS) entry which is preliminary data.</text>
</comment>
<name>A0A841BKM3_9ACTN</name>
<protein>
    <recommendedName>
        <fullName evidence="2">NERD domain-containing protein</fullName>
    </recommendedName>
</protein>
<feature type="region of interest" description="Disordered" evidence="1">
    <location>
        <begin position="57"/>
        <end position="81"/>
    </location>
</feature>
<dbReference type="InterPro" id="IPR011528">
    <property type="entry name" value="NERD"/>
</dbReference>
<dbReference type="Pfam" id="PF08378">
    <property type="entry name" value="NERD"/>
    <property type="match status" value="1"/>
</dbReference>
<dbReference type="PROSITE" id="PS50965">
    <property type="entry name" value="NERD"/>
    <property type="match status" value="1"/>
</dbReference>
<keyword evidence="4" id="KW-1185">Reference proteome</keyword>
<evidence type="ECO:0000259" key="2">
    <source>
        <dbReference type="PROSITE" id="PS50965"/>
    </source>
</evidence>
<accession>A0A841BKM3</accession>
<reference evidence="3 4" key="1">
    <citation type="submission" date="2020-08" db="EMBL/GenBank/DDBJ databases">
        <title>Sequencing the genomes of 1000 actinobacteria strains.</title>
        <authorList>
            <person name="Klenk H.-P."/>
        </authorList>
    </citation>
    <scope>NUCLEOTIDE SEQUENCE [LARGE SCALE GENOMIC DNA]</scope>
    <source>
        <strain evidence="3 4">DSM 45362</strain>
    </source>
</reference>
<sequence>MGVPLSVHRWTKHGHDRLYVETADGIKVGWYDLRTQQHHLDQPGMWPEFQQAVTEWRRGAPAEPQRRRHPGTDLADQEAGAALQRRADRLRPQSRAVRLLARVAGVRTADYAWRTGAAGERHVAGKLDPLAVRGWKVLHGIRLGAGGDIDHLVIGPFGVFTVNTKHHPGAVVRVGERVVFVRGRAQPYVGKAGREAQRARLALSAALGRHLHVGPMIVVHGHRSLTGWVRRRPQGVRVLPSWAVGWWCKLPGRTVLTPEEVEQIYAAARRSSTWTTA</sequence>
<dbReference type="RefSeq" id="WP_184831864.1">
    <property type="nucleotide sequence ID" value="NZ_JACHMN010000001.1"/>
</dbReference>
<dbReference type="EMBL" id="JACHMN010000001">
    <property type="protein sequence ID" value="MBB5867302.1"/>
    <property type="molecule type" value="Genomic_DNA"/>
</dbReference>
<evidence type="ECO:0000313" key="4">
    <source>
        <dbReference type="Proteomes" id="UP000587527"/>
    </source>
</evidence>
<gene>
    <name evidence="3" type="ORF">F4553_000681</name>
</gene>
<feature type="domain" description="NERD" evidence="2">
    <location>
        <begin position="115"/>
        <end position="226"/>
    </location>
</feature>
<evidence type="ECO:0000256" key="1">
    <source>
        <dbReference type="SAM" id="MobiDB-lite"/>
    </source>
</evidence>